<dbReference type="RefSeq" id="WP_096361617.1">
    <property type="nucleotide sequence ID" value="NZ_AP014879.1"/>
</dbReference>
<dbReference type="SUPFAM" id="SSF69721">
    <property type="entry name" value="DsrC, the gamma subunit of dissimilatory sulfite reductase"/>
    <property type="match status" value="1"/>
</dbReference>
<proteinExistence type="inferred from homology"/>
<dbReference type="InParanoid" id="A0A1B4XJE5"/>
<comment type="function">
    <text evidence="3">Part of a sulfur-relay system.</text>
</comment>
<keyword evidence="5" id="KW-1185">Reference proteome</keyword>
<dbReference type="PANTHER" id="PTHR37010:SF1">
    <property type="entry name" value="SULFURTRANSFERASE TUSE"/>
    <property type="match status" value="1"/>
</dbReference>
<dbReference type="PANTHER" id="PTHR37010">
    <property type="entry name" value="SULFURTRANSFERASE TUSE"/>
    <property type="match status" value="1"/>
</dbReference>
<organism evidence="4 5">
    <name type="scientific">Sulfuricaulis limicola</name>
    <dbReference type="NCBI Taxonomy" id="1620215"/>
    <lineage>
        <taxon>Bacteria</taxon>
        <taxon>Pseudomonadati</taxon>
        <taxon>Pseudomonadota</taxon>
        <taxon>Gammaproteobacteria</taxon>
        <taxon>Acidiferrobacterales</taxon>
        <taxon>Acidiferrobacteraceae</taxon>
        <taxon>Sulfuricaulis</taxon>
    </lineage>
</organism>
<dbReference type="EMBL" id="AP014879">
    <property type="protein sequence ID" value="BAV34923.1"/>
    <property type="molecule type" value="Genomic_DNA"/>
</dbReference>
<dbReference type="Gene3D" id="3.30.1420.10">
    <property type="match status" value="1"/>
</dbReference>
<dbReference type="Proteomes" id="UP000243180">
    <property type="component" value="Chromosome"/>
</dbReference>
<dbReference type="InterPro" id="IPR042072">
    <property type="entry name" value="DsrC-like_C"/>
</dbReference>
<dbReference type="NCBIfam" id="TIGR03342">
    <property type="entry name" value="dsrC_tusE_dsvC"/>
    <property type="match status" value="1"/>
</dbReference>
<dbReference type="GO" id="GO:0002143">
    <property type="term" value="P:tRNA wobble position uridine thiolation"/>
    <property type="evidence" value="ECO:0007669"/>
    <property type="project" value="TreeGrafter"/>
</dbReference>
<accession>A0A1B4XJE5</accession>
<evidence type="ECO:0000256" key="2">
    <source>
        <dbReference type="ARBA" id="ARBA00022490"/>
    </source>
</evidence>
<dbReference type="InterPro" id="IPR043163">
    <property type="entry name" value="DsrC-like_N"/>
</dbReference>
<dbReference type="GO" id="GO:0005737">
    <property type="term" value="C:cytoplasm"/>
    <property type="evidence" value="ECO:0007669"/>
    <property type="project" value="UniProtKB-SubCell"/>
</dbReference>
<evidence type="ECO:0000313" key="4">
    <source>
        <dbReference type="EMBL" id="BAV34923.1"/>
    </source>
</evidence>
<dbReference type="EC" id="2.8.1.-" evidence="3"/>
<dbReference type="GO" id="GO:0016740">
    <property type="term" value="F:transferase activity"/>
    <property type="evidence" value="ECO:0007669"/>
    <property type="project" value="UniProtKB-KW"/>
</dbReference>
<dbReference type="InterPro" id="IPR025526">
    <property type="entry name" value="DsrC-like_dom_sf"/>
</dbReference>
<evidence type="ECO:0000256" key="1">
    <source>
        <dbReference type="ARBA" id="ARBA00004496"/>
    </source>
</evidence>
<comment type="similarity">
    <text evidence="3">Belongs to the dsrC/tusE family.</text>
</comment>
<evidence type="ECO:0000256" key="3">
    <source>
        <dbReference type="PIRNR" id="PIRNR006223"/>
    </source>
</evidence>
<protein>
    <recommendedName>
        <fullName evidence="3">Sulfurtransferase</fullName>
        <ecNumber evidence="3">2.8.1.-</ecNumber>
    </recommendedName>
</protein>
<dbReference type="InterPro" id="IPR007453">
    <property type="entry name" value="DsrC/TusE"/>
</dbReference>
<comment type="subcellular location">
    <subcellularLocation>
        <location evidence="1">Cytoplasm</location>
    </subcellularLocation>
</comment>
<sequence>MNQAVNKLSTDYRVARDPEGYLVDPVDWDESIACRLAEEEGIELKEDHWPVLRFIRERWNTNRIAPDVRHVMEYLSNEHGFDKKTAKTHLYKLFPYGYVKQACKIAGMQKPRVWSTG</sequence>
<dbReference type="GO" id="GO:0097163">
    <property type="term" value="F:sulfur carrier activity"/>
    <property type="evidence" value="ECO:0007669"/>
    <property type="project" value="TreeGrafter"/>
</dbReference>
<dbReference type="PIRSF" id="PIRSF006223">
    <property type="entry name" value="DsrC_TusE"/>
    <property type="match status" value="1"/>
</dbReference>
<dbReference type="AlphaFoldDB" id="A0A1B4XJE5"/>
<gene>
    <name evidence="4" type="ORF">SCL_2646</name>
</gene>
<keyword evidence="2" id="KW-0963">Cytoplasm</keyword>
<dbReference type="Gene3D" id="1.10.10.370">
    <property type="entry name" value="DsrC-like protein, C-terminal domain"/>
    <property type="match status" value="1"/>
</dbReference>
<reference evidence="4 5" key="1">
    <citation type="submission" date="2015-05" db="EMBL/GenBank/DDBJ databases">
        <title>Complete genome sequence of a sulfur-oxidizing gammaproteobacterium strain HA5.</title>
        <authorList>
            <person name="Miura A."/>
            <person name="Kojima H."/>
            <person name="Fukui M."/>
        </authorList>
    </citation>
    <scope>NUCLEOTIDE SEQUENCE [LARGE SCALE GENOMIC DNA]</scope>
    <source>
        <strain evidence="4 5">HA5</strain>
    </source>
</reference>
<evidence type="ECO:0000313" key="5">
    <source>
        <dbReference type="Proteomes" id="UP000243180"/>
    </source>
</evidence>
<dbReference type="OrthoDB" id="9786347at2"/>
<keyword evidence="3" id="KW-0808">Transferase</keyword>
<name>A0A1B4XJE5_9GAMM</name>
<dbReference type="KEGG" id="slim:SCL_2646"/>
<dbReference type="Pfam" id="PF04358">
    <property type="entry name" value="DsrC"/>
    <property type="match status" value="1"/>
</dbReference>